<protein>
    <submittedName>
        <fullName evidence="2">Uncharacterized protein</fullName>
    </submittedName>
</protein>
<proteinExistence type="predicted"/>
<dbReference type="RefSeq" id="WP_139687994.1">
    <property type="nucleotide sequence ID" value="NZ_WEHW01000067.1"/>
</dbReference>
<evidence type="ECO:0000313" key="3">
    <source>
        <dbReference type="Proteomes" id="UP000469462"/>
    </source>
</evidence>
<evidence type="ECO:0000256" key="1">
    <source>
        <dbReference type="SAM" id="MobiDB-lite"/>
    </source>
</evidence>
<feature type="region of interest" description="Disordered" evidence="1">
    <location>
        <begin position="81"/>
        <end position="109"/>
    </location>
</feature>
<gene>
    <name evidence="2" type="ORF">GBM96_10780</name>
</gene>
<comment type="caution">
    <text evidence="2">The sequence shown here is derived from an EMBL/GenBank/DDBJ whole genome shotgun (WGS) entry which is preliminary data.</text>
</comment>
<accession>A0AAI9SBI0</accession>
<name>A0AAI9SBI0_9BURK</name>
<keyword evidence="3" id="KW-1185">Reference proteome</keyword>
<dbReference type="EMBL" id="WEHW01000067">
    <property type="protein sequence ID" value="KAB7649744.1"/>
    <property type="molecule type" value="Genomic_DNA"/>
</dbReference>
<evidence type="ECO:0000313" key="2">
    <source>
        <dbReference type="EMBL" id="KAB7649744.1"/>
    </source>
</evidence>
<organism evidence="2 3">
    <name type="scientific">Sutterella seckii</name>
    <dbReference type="NCBI Taxonomy" id="1944635"/>
    <lineage>
        <taxon>Bacteria</taxon>
        <taxon>Pseudomonadati</taxon>
        <taxon>Pseudomonadota</taxon>
        <taxon>Betaproteobacteria</taxon>
        <taxon>Burkholderiales</taxon>
        <taxon>Sutterellaceae</taxon>
        <taxon>Sutterella</taxon>
    </lineage>
</organism>
<dbReference type="AlphaFoldDB" id="A0AAI9SBI0"/>
<reference evidence="2 3" key="1">
    <citation type="submission" date="2019-10" db="EMBL/GenBank/DDBJ databases">
        <title>Genome diversity of Sutterella seckii.</title>
        <authorList>
            <person name="Chaplin A.V."/>
            <person name="Sokolova S.R."/>
            <person name="Mosin K.A."/>
            <person name="Ivanova E.L."/>
            <person name="Kochetkova T.O."/>
            <person name="Goltsov A.Y."/>
            <person name="Trofimov D.Y."/>
            <person name="Efimov B.A."/>
        </authorList>
    </citation>
    <scope>NUCLEOTIDE SEQUENCE [LARGE SCALE GENOMIC DNA]</scope>
    <source>
        <strain evidence="2 3">ASD3426</strain>
    </source>
</reference>
<sequence>MISWREKKCTTVIPETVFCFADTGPTAPLHGIFVLQQVKTGTLMSFFSGKPVKTEQIRDSPKFAVADGRITRRQMHHVHAEEAFRTGLQPRKEKSCPIPKREWTASKSA</sequence>
<dbReference type="Proteomes" id="UP000469462">
    <property type="component" value="Unassembled WGS sequence"/>
</dbReference>